<gene>
    <name evidence="3" type="ORF">H0264_20630</name>
</gene>
<evidence type="ECO:0000256" key="1">
    <source>
        <dbReference type="SAM" id="MobiDB-lite"/>
    </source>
</evidence>
<feature type="compositionally biased region" description="Basic and acidic residues" evidence="1">
    <location>
        <begin position="41"/>
        <end position="50"/>
    </location>
</feature>
<accession>A0A7D6V775</accession>
<dbReference type="EMBL" id="CP059399">
    <property type="protein sequence ID" value="QLY27853.1"/>
    <property type="molecule type" value="Genomic_DNA"/>
</dbReference>
<dbReference type="AlphaFoldDB" id="A0A7D6V775"/>
<name>A0A7D6V775_9NOCA</name>
<dbReference type="Proteomes" id="UP000515512">
    <property type="component" value="Chromosome"/>
</dbReference>
<sequence>MSSKWKTFGSIALIAGAVTLGTGVAHAQPEVTDPNTTIIERTTDAVKEGQQKTTDQDNLNADAFTR</sequence>
<protein>
    <submittedName>
        <fullName evidence="3">Uncharacterized protein</fullName>
    </submittedName>
</protein>
<reference evidence="3 4" key="1">
    <citation type="submission" date="2020-07" db="EMBL/GenBank/DDBJ databases">
        <authorList>
            <person name="Zhuang K."/>
            <person name="Ran Y."/>
        </authorList>
    </citation>
    <scope>NUCLEOTIDE SEQUENCE [LARGE SCALE GENOMIC DNA]</scope>
    <source>
        <strain evidence="3 4">WCH-YHL-001</strain>
    </source>
</reference>
<feature type="region of interest" description="Disordered" evidence="1">
    <location>
        <begin position="41"/>
        <end position="66"/>
    </location>
</feature>
<keyword evidence="4" id="KW-1185">Reference proteome</keyword>
<dbReference type="RefSeq" id="WP_181579061.1">
    <property type="nucleotide sequence ID" value="NZ_CP059399.1"/>
</dbReference>
<keyword evidence="2" id="KW-0732">Signal</keyword>
<feature type="chain" id="PRO_5028159158" evidence="2">
    <location>
        <begin position="28"/>
        <end position="66"/>
    </location>
</feature>
<proteinExistence type="predicted"/>
<dbReference type="KEGG" id="nhu:H0264_20630"/>
<feature type="signal peptide" evidence="2">
    <location>
        <begin position="1"/>
        <end position="27"/>
    </location>
</feature>
<evidence type="ECO:0000256" key="2">
    <source>
        <dbReference type="SAM" id="SignalP"/>
    </source>
</evidence>
<evidence type="ECO:0000313" key="4">
    <source>
        <dbReference type="Proteomes" id="UP000515512"/>
    </source>
</evidence>
<organism evidence="3 4">
    <name type="scientific">Nocardia huaxiensis</name>
    <dbReference type="NCBI Taxonomy" id="2755382"/>
    <lineage>
        <taxon>Bacteria</taxon>
        <taxon>Bacillati</taxon>
        <taxon>Actinomycetota</taxon>
        <taxon>Actinomycetes</taxon>
        <taxon>Mycobacteriales</taxon>
        <taxon>Nocardiaceae</taxon>
        <taxon>Nocardia</taxon>
    </lineage>
</organism>
<evidence type="ECO:0000313" key="3">
    <source>
        <dbReference type="EMBL" id="QLY27853.1"/>
    </source>
</evidence>